<sequence>MPAAWFHLYKEFDARNRSEGYTVALRVGHSF</sequence>
<evidence type="ECO:0000313" key="2">
    <source>
        <dbReference type="Proteomes" id="UP000282378"/>
    </source>
</evidence>
<protein>
    <submittedName>
        <fullName evidence="1">Uncharacterized protein</fullName>
    </submittedName>
</protein>
<dbReference type="EMBL" id="RBNL01005046">
    <property type="protein sequence ID" value="RML17689.1"/>
    <property type="molecule type" value="Genomic_DNA"/>
</dbReference>
<evidence type="ECO:0000313" key="1">
    <source>
        <dbReference type="EMBL" id="RML17689.1"/>
    </source>
</evidence>
<name>A0A3M2TSD3_PSEYM</name>
<dbReference type="AlphaFoldDB" id="A0A3M2TSD3"/>
<comment type="caution">
    <text evidence="1">The sequence shown here is derived from an EMBL/GenBank/DDBJ whole genome shotgun (WGS) entry which is preliminary data.</text>
</comment>
<gene>
    <name evidence="1" type="ORF">APX70_06897</name>
</gene>
<proteinExistence type="predicted"/>
<reference evidence="1 2" key="1">
    <citation type="submission" date="2018-08" db="EMBL/GenBank/DDBJ databases">
        <title>Recombination of ecologically and evolutionarily significant loci maintains genetic cohesion in the Pseudomonas syringae species complex.</title>
        <authorList>
            <person name="Dillon M."/>
            <person name="Thakur S."/>
            <person name="Almeida R.N.D."/>
            <person name="Weir B.S."/>
            <person name="Guttman D.S."/>
        </authorList>
    </citation>
    <scope>NUCLEOTIDE SEQUENCE [LARGE SCALE GENOMIC DNA]</scope>
    <source>
        <strain evidence="1 2">88_10</strain>
    </source>
</reference>
<dbReference type="Proteomes" id="UP000282378">
    <property type="component" value="Unassembled WGS sequence"/>
</dbReference>
<organism evidence="1 2">
    <name type="scientific">Pseudomonas syringae pv. maculicola</name>
    <dbReference type="NCBI Taxonomy" id="59511"/>
    <lineage>
        <taxon>Bacteria</taxon>
        <taxon>Pseudomonadati</taxon>
        <taxon>Pseudomonadota</taxon>
        <taxon>Gammaproteobacteria</taxon>
        <taxon>Pseudomonadales</taxon>
        <taxon>Pseudomonadaceae</taxon>
        <taxon>Pseudomonas</taxon>
    </lineage>
</organism>
<accession>A0A3M2TSD3</accession>